<name>A0A0A8Z1C1_ARUDO</name>
<protein>
    <submittedName>
        <fullName evidence="1">Uncharacterized protein</fullName>
    </submittedName>
</protein>
<reference evidence="1" key="2">
    <citation type="journal article" date="2015" name="Data Brief">
        <title>Shoot transcriptome of the giant reed, Arundo donax.</title>
        <authorList>
            <person name="Barrero R.A."/>
            <person name="Guerrero F.D."/>
            <person name="Moolhuijzen P."/>
            <person name="Goolsby J.A."/>
            <person name="Tidwell J."/>
            <person name="Bellgard S.E."/>
            <person name="Bellgard M.I."/>
        </authorList>
    </citation>
    <scope>NUCLEOTIDE SEQUENCE</scope>
    <source>
        <tissue evidence="1">Shoot tissue taken approximately 20 cm above the soil surface</tissue>
    </source>
</reference>
<evidence type="ECO:0000313" key="1">
    <source>
        <dbReference type="EMBL" id="JAD31498.1"/>
    </source>
</evidence>
<sequence length="10" mass="1004">MAAAAPSWPC</sequence>
<dbReference type="EMBL" id="GBRH01266397">
    <property type="protein sequence ID" value="JAD31498.1"/>
    <property type="molecule type" value="Transcribed_RNA"/>
</dbReference>
<proteinExistence type="predicted"/>
<reference evidence="1" key="1">
    <citation type="submission" date="2014-09" db="EMBL/GenBank/DDBJ databases">
        <authorList>
            <person name="Magalhaes I.L.F."/>
            <person name="Oliveira U."/>
            <person name="Santos F.R."/>
            <person name="Vidigal T.H.D.A."/>
            <person name="Brescovit A.D."/>
            <person name="Santos A.J."/>
        </authorList>
    </citation>
    <scope>NUCLEOTIDE SEQUENCE</scope>
    <source>
        <tissue evidence="1">Shoot tissue taken approximately 20 cm above the soil surface</tissue>
    </source>
</reference>
<organism evidence="1">
    <name type="scientific">Arundo donax</name>
    <name type="common">Giant reed</name>
    <name type="synonym">Donax arundinaceus</name>
    <dbReference type="NCBI Taxonomy" id="35708"/>
    <lineage>
        <taxon>Eukaryota</taxon>
        <taxon>Viridiplantae</taxon>
        <taxon>Streptophyta</taxon>
        <taxon>Embryophyta</taxon>
        <taxon>Tracheophyta</taxon>
        <taxon>Spermatophyta</taxon>
        <taxon>Magnoliopsida</taxon>
        <taxon>Liliopsida</taxon>
        <taxon>Poales</taxon>
        <taxon>Poaceae</taxon>
        <taxon>PACMAD clade</taxon>
        <taxon>Arundinoideae</taxon>
        <taxon>Arundineae</taxon>
        <taxon>Arundo</taxon>
    </lineage>
</organism>
<accession>A0A0A8Z1C1</accession>